<dbReference type="PANTHER" id="PTHR35190">
    <property type="entry name" value="PROTEIN DCD1B"/>
    <property type="match status" value="1"/>
</dbReference>
<proteinExistence type="predicted"/>
<dbReference type="AlphaFoldDB" id="X6MLM2"/>
<comment type="caution">
    <text evidence="1">The sequence shown here is derived from an EMBL/GenBank/DDBJ whole genome shotgun (WGS) entry which is preliminary data.</text>
</comment>
<dbReference type="InterPro" id="IPR047803">
    <property type="entry name" value="DCD1A/B-like"/>
</dbReference>
<dbReference type="PANTHER" id="PTHR35190:SF2">
    <property type="entry name" value="PROTEIN DCD1B"/>
    <property type="match status" value="1"/>
</dbReference>
<dbReference type="EMBL" id="ASPP01020295">
    <property type="protein sequence ID" value="ETO13965.1"/>
    <property type="molecule type" value="Genomic_DNA"/>
</dbReference>
<keyword evidence="2" id="KW-1185">Reference proteome</keyword>
<protein>
    <submittedName>
        <fullName evidence="1">Uncharacterized protein</fullName>
    </submittedName>
</protein>
<gene>
    <name evidence="1" type="ORF">RFI_23402</name>
</gene>
<name>X6MLM2_RETFI</name>
<organism evidence="1 2">
    <name type="scientific">Reticulomyxa filosa</name>
    <dbReference type="NCBI Taxonomy" id="46433"/>
    <lineage>
        <taxon>Eukaryota</taxon>
        <taxon>Sar</taxon>
        <taxon>Rhizaria</taxon>
        <taxon>Retaria</taxon>
        <taxon>Foraminifera</taxon>
        <taxon>Monothalamids</taxon>
        <taxon>Reticulomyxidae</taxon>
        <taxon>Reticulomyxa</taxon>
    </lineage>
</organism>
<accession>X6MLM2</accession>
<evidence type="ECO:0000313" key="2">
    <source>
        <dbReference type="Proteomes" id="UP000023152"/>
    </source>
</evidence>
<evidence type="ECO:0000313" key="1">
    <source>
        <dbReference type="EMBL" id="ETO13965.1"/>
    </source>
</evidence>
<dbReference type="OrthoDB" id="189997at2759"/>
<sequence length="166" mass="19398">MYVLRDILQFDTSVQDATNRFESIRRTCYLILGVGDGKQDEFLGYQYSTSVLNAYTDTNMEPYNETWHPRIDNIVYWGMDWMDPGYSGALSQQLELYYGNITYNTAIKDIIAHVQSGDLHIALYDYANDQVFISIHSKSDQNTAFQNAYQRPYIRFDLNDLFAEDY</sequence>
<dbReference type="Proteomes" id="UP000023152">
    <property type="component" value="Unassembled WGS sequence"/>
</dbReference>
<reference evidence="1 2" key="1">
    <citation type="journal article" date="2013" name="Curr. Biol.">
        <title>The Genome of the Foraminiferan Reticulomyxa filosa.</title>
        <authorList>
            <person name="Glockner G."/>
            <person name="Hulsmann N."/>
            <person name="Schleicher M."/>
            <person name="Noegel A.A."/>
            <person name="Eichinger L."/>
            <person name="Gallinger C."/>
            <person name="Pawlowski J."/>
            <person name="Sierra R."/>
            <person name="Euteneuer U."/>
            <person name="Pillet L."/>
            <person name="Moustafa A."/>
            <person name="Platzer M."/>
            <person name="Groth M."/>
            <person name="Szafranski K."/>
            <person name="Schliwa M."/>
        </authorList>
    </citation>
    <scope>NUCLEOTIDE SEQUENCE [LARGE SCALE GENOMIC DNA]</scope>
</reference>